<feature type="compositionally biased region" description="Polar residues" evidence="1">
    <location>
        <begin position="299"/>
        <end position="311"/>
    </location>
</feature>
<feature type="region of interest" description="Disordered" evidence="1">
    <location>
        <begin position="1"/>
        <end position="21"/>
    </location>
</feature>
<feature type="compositionally biased region" description="Basic and acidic residues" evidence="1">
    <location>
        <begin position="187"/>
        <end position="208"/>
    </location>
</feature>
<reference evidence="3 4" key="1">
    <citation type="journal article" date="2012" name="Genome Biol.">
        <title>The genome of the polar eukaryotic microalga coccomyxa subellipsoidea reveals traits of cold adaptation.</title>
        <authorList>
            <person name="Blanc G."/>
            <person name="Agarkova I."/>
            <person name="Grimwood J."/>
            <person name="Kuo A."/>
            <person name="Brueggeman A."/>
            <person name="Dunigan D."/>
            <person name="Gurnon J."/>
            <person name="Ladunga I."/>
            <person name="Lindquist E."/>
            <person name="Lucas S."/>
            <person name="Pangilinan J."/>
            <person name="Proschold T."/>
            <person name="Salamov A."/>
            <person name="Schmutz J."/>
            <person name="Weeks D."/>
            <person name="Yamada T."/>
            <person name="Claverie J.M."/>
            <person name="Grigoriev I."/>
            <person name="Van Etten J."/>
            <person name="Lomsadze A."/>
            <person name="Borodovsky M."/>
        </authorList>
    </citation>
    <scope>NUCLEOTIDE SEQUENCE [LARGE SCALE GENOMIC DNA]</scope>
    <source>
        <strain evidence="3 4">C-169</strain>
    </source>
</reference>
<sequence length="398" mass="41820">MTLPMEGRRLEETERAKRGATRAARLQDEGLALHASAWLAVVPAWLPAGLTQVACAILAVAFVFHIFTALRNRPRKPQHATAAPPTPTPHVTPGPGQSAADIGHPSTEEEQAQRMRATAEAGAATFGAASAKPAKQRPPDALALLQKQHESTAVNSNDSSTADPDAEHSGETAVSENAGSRTAVGKPAEETGKAGASKRQERASSRYKTEGREMYIRSGVWQSWGPVAAASEAASVKPPNQSNQREDRDGVVSDLGSRTPPESPISWGLYARSYASVQGKLSPALRGQPGMAAARRTDQPQSPATAETVESTIDHAGGHAEALGNIVPSRTAQTDRGKHKAEPSEQPEGSRGSPKGNGEMQAEKQEGRQGHGNATGASGLQQVLGKEAKKMSHALRSI</sequence>
<dbReference type="EMBL" id="AGSI01000013">
    <property type="protein sequence ID" value="EIE21096.1"/>
    <property type="molecule type" value="Genomic_DNA"/>
</dbReference>
<accession>I0YRS7</accession>
<feature type="region of interest" description="Disordered" evidence="1">
    <location>
        <begin position="73"/>
        <end position="208"/>
    </location>
</feature>
<dbReference type="RefSeq" id="XP_005645640.1">
    <property type="nucleotide sequence ID" value="XM_005645583.1"/>
</dbReference>
<keyword evidence="2" id="KW-1133">Transmembrane helix</keyword>
<name>I0YRS7_COCSC</name>
<organism evidence="3 4">
    <name type="scientific">Coccomyxa subellipsoidea (strain C-169)</name>
    <name type="common">Green microalga</name>
    <dbReference type="NCBI Taxonomy" id="574566"/>
    <lineage>
        <taxon>Eukaryota</taxon>
        <taxon>Viridiplantae</taxon>
        <taxon>Chlorophyta</taxon>
        <taxon>core chlorophytes</taxon>
        <taxon>Trebouxiophyceae</taxon>
        <taxon>Trebouxiophyceae incertae sedis</taxon>
        <taxon>Coccomyxaceae</taxon>
        <taxon>Coccomyxa</taxon>
        <taxon>Coccomyxa subellipsoidea</taxon>
    </lineage>
</organism>
<dbReference type="AlphaFoldDB" id="I0YRS7"/>
<dbReference type="KEGG" id="csl:COCSUDRAFT_57017"/>
<feature type="region of interest" description="Disordered" evidence="1">
    <location>
        <begin position="281"/>
        <end position="398"/>
    </location>
</feature>
<dbReference type="Proteomes" id="UP000007264">
    <property type="component" value="Unassembled WGS sequence"/>
</dbReference>
<keyword evidence="2" id="KW-0472">Membrane</keyword>
<evidence type="ECO:0000313" key="3">
    <source>
        <dbReference type="EMBL" id="EIE21096.1"/>
    </source>
</evidence>
<evidence type="ECO:0000256" key="1">
    <source>
        <dbReference type="SAM" id="MobiDB-lite"/>
    </source>
</evidence>
<comment type="caution">
    <text evidence="3">The sequence shown here is derived from an EMBL/GenBank/DDBJ whole genome shotgun (WGS) entry which is preliminary data.</text>
</comment>
<keyword evidence="4" id="KW-1185">Reference proteome</keyword>
<proteinExistence type="predicted"/>
<dbReference type="OrthoDB" id="10654092at2759"/>
<dbReference type="GeneID" id="17039078"/>
<feature type="compositionally biased region" description="Polar residues" evidence="1">
    <location>
        <begin position="151"/>
        <end position="162"/>
    </location>
</feature>
<feature type="compositionally biased region" description="Basic and acidic residues" evidence="1">
    <location>
        <begin position="333"/>
        <end position="343"/>
    </location>
</feature>
<gene>
    <name evidence="3" type="ORF">COCSUDRAFT_57017</name>
</gene>
<evidence type="ECO:0000313" key="4">
    <source>
        <dbReference type="Proteomes" id="UP000007264"/>
    </source>
</evidence>
<feature type="compositionally biased region" description="Low complexity" evidence="1">
    <location>
        <begin position="114"/>
        <end position="133"/>
    </location>
</feature>
<feature type="region of interest" description="Disordered" evidence="1">
    <location>
        <begin position="229"/>
        <end position="268"/>
    </location>
</feature>
<keyword evidence="2" id="KW-0812">Transmembrane</keyword>
<feature type="transmembrane region" description="Helical" evidence="2">
    <location>
        <begin position="44"/>
        <end position="67"/>
    </location>
</feature>
<feature type="compositionally biased region" description="Basic and acidic residues" evidence="1">
    <location>
        <begin position="1"/>
        <end position="17"/>
    </location>
</feature>
<evidence type="ECO:0000256" key="2">
    <source>
        <dbReference type="SAM" id="Phobius"/>
    </source>
</evidence>
<protein>
    <submittedName>
        <fullName evidence="3">Uncharacterized protein</fullName>
    </submittedName>
</protein>